<comment type="caution">
    <text evidence="2">The sequence shown here is derived from an EMBL/GenBank/DDBJ whole genome shotgun (WGS) entry which is preliminary data.</text>
</comment>
<gene>
    <name evidence="2" type="ORF">Sste5346_002501</name>
</gene>
<organism evidence="2 3">
    <name type="scientific">Sporothrix stenoceras</name>
    <dbReference type="NCBI Taxonomy" id="5173"/>
    <lineage>
        <taxon>Eukaryota</taxon>
        <taxon>Fungi</taxon>
        <taxon>Dikarya</taxon>
        <taxon>Ascomycota</taxon>
        <taxon>Pezizomycotina</taxon>
        <taxon>Sordariomycetes</taxon>
        <taxon>Sordariomycetidae</taxon>
        <taxon>Ophiostomatales</taxon>
        <taxon>Ophiostomataceae</taxon>
        <taxon>Sporothrix</taxon>
    </lineage>
</organism>
<protein>
    <submittedName>
        <fullName evidence="2">Uncharacterized protein</fullName>
    </submittedName>
</protein>
<keyword evidence="3" id="KW-1185">Reference proteome</keyword>
<evidence type="ECO:0000256" key="1">
    <source>
        <dbReference type="ARBA" id="ARBA00008372"/>
    </source>
</evidence>
<comment type="similarity">
    <text evidence="1">Belongs to the CAF1 family.</text>
</comment>
<dbReference type="SUPFAM" id="SSF53098">
    <property type="entry name" value="Ribonuclease H-like"/>
    <property type="match status" value="1"/>
</dbReference>
<name>A0ABR3ZJE6_9PEZI</name>
<accession>A0ABR3ZJE6</accession>
<dbReference type="InterPro" id="IPR012337">
    <property type="entry name" value="RNaseH-like_sf"/>
</dbReference>
<dbReference type="Pfam" id="PF04857">
    <property type="entry name" value="CAF1"/>
    <property type="match status" value="1"/>
</dbReference>
<dbReference type="InterPro" id="IPR036397">
    <property type="entry name" value="RNaseH_sf"/>
</dbReference>
<dbReference type="InterPro" id="IPR051181">
    <property type="entry name" value="CAF1_poly(A)_ribonucleases"/>
</dbReference>
<dbReference type="Gene3D" id="3.30.420.10">
    <property type="entry name" value="Ribonuclease H-like superfamily/Ribonuclease H"/>
    <property type="match status" value="2"/>
</dbReference>
<evidence type="ECO:0000313" key="2">
    <source>
        <dbReference type="EMBL" id="KAL1900191.1"/>
    </source>
</evidence>
<evidence type="ECO:0000313" key="3">
    <source>
        <dbReference type="Proteomes" id="UP001583186"/>
    </source>
</evidence>
<dbReference type="InterPro" id="IPR006941">
    <property type="entry name" value="RNase_CAF1"/>
</dbReference>
<dbReference type="PANTHER" id="PTHR15092">
    <property type="entry name" value="POLY A -SPECIFIC RIBONUCLEASE/TARGET OF EGR1, MEMBER 1"/>
    <property type="match status" value="1"/>
</dbReference>
<sequence>MGLKSVSVARFWTDLTKILPEIAKAEYVAIDFEMTGIEPRRAPKIHKPTKEEIYRRAKEATETFSIVQFGITCIIFDDDENNTIRLQSYNFNVSPLFDDSSCKGVDIIARTLDRTLTLSYKTMMFLKRNRIRIEDAYDGGIQYLSRAEEEEITPELFATQKHSRDNYIILEKQKPETKEFHDETVAKIRAWEESKDDPDQPSYFNITNPNGGPLNRFQRRLVYQILETEFDGKYGAMVEGNFFMQITEKNAEKEEKNQLEKTSNLERAIAFQRGLRYIVEALVGGDFAKDVWSICQTNRGMDDKDWETILQDSESKLKKKRPILLGHNMFYDLCFMHSTFIGPLPNTFDEFDRIVHDLFPRIMDTKYILKRDDNEMMPSRGLEEIFVDTDHHPVPFTLEGEVVHAARELHLANEHQAGHDSYKTSVVFVKEMWIRVADEEALEKDKGNRKVLYKHQLLQWDNYLVHGYANKVRVGNAGLWNIGKLEQSEVYAK</sequence>
<dbReference type="PANTHER" id="PTHR15092:SF22">
    <property type="entry name" value="POLY(A)-SPECIFIC RIBONUCLEASE PNLDC1"/>
    <property type="match status" value="1"/>
</dbReference>
<reference evidence="2 3" key="1">
    <citation type="journal article" date="2024" name="IMA Fungus">
        <title>IMA Genome - F19 : A genome assembly and annotation guide to empower mycologists, including annotated draft genome sequences of Ceratocystis pirilliformis, Diaporthe australafricana, Fusarium ophioides, Paecilomyces lecythidis, and Sporothrix stenoceras.</title>
        <authorList>
            <person name="Aylward J."/>
            <person name="Wilson A.M."/>
            <person name="Visagie C.M."/>
            <person name="Spraker J."/>
            <person name="Barnes I."/>
            <person name="Buitendag C."/>
            <person name="Ceriani C."/>
            <person name="Del Mar Angel L."/>
            <person name="du Plessis D."/>
            <person name="Fuchs T."/>
            <person name="Gasser K."/>
            <person name="Kramer D."/>
            <person name="Li W."/>
            <person name="Munsamy K."/>
            <person name="Piso A."/>
            <person name="Price J.L."/>
            <person name="Sonnekus B."/>
            <person name="Thomas C."/>
            <person name="van der Nest A."/>
            <person name="van Dijk A."/>
            <person name="van Heerden A."/>
            <person name="van Vuuren N."/>
            <person name="Yilmaz N."/>
            <person name="Duong T.A."/>
            <person name="van der Merwe N.A."/>
            <person name="Wingfield M.J."/>
            <person name="Wingfield B.D."/>
        </authorList>
    </citation>
    <scope>NUCLEOTIDE SEQUENCE [LARGE SCALE GENOMIC DNA]</scope>
    <source>
        <strain evidence="2 3">CMW 5346</strain>
    </source>
</reference>
<proteinExistence type="inferred from homology"/>
<dbReference type="Proteomes" id="UP001583186">
    <property type="component" value="Unassembled WGS sequence"/>
</dbReference>
<dbReference type="EMBL" id="JAWCUI010000010">
    <property type="protein sequence ID" value="KAL1900191.1"/>
    <property type="molecule type" value="Genomic_DNA"/>
</dbReference>